<comment type="caution">
    <text evidence="1">The sequence shown here is derived from an EMBL/GenBank/DDBJ whole genome shotgun (WGS) entry which is preliminary data.</text>
</comment>
<organism evidence="1 2">
    <name type="scientific">Actinomyces massiliensis F0489</name>
    <dbReference type="NCBI Taxonomy" id="1125718"/>
    <lineage>
        <taxon>Bacteria</taxon>
        <taxon>Bacillati</taxon>
        <taxon>Actinomycetota</taxon>
        <taxon>Actinomycetes</taxon>
        <taxon>Actinomycetales</taxon>
        <taxon>Actinomycetaceae</taxon>
        <taxon>Actinomyces</taxon>
    </lineage>
</organism>
<sequence length="227" mass="24323">MSKWVLRLTRRRIVIAVLVGALVLSGAVATVVYAMTDRCEWTTVHHGYGKVSCTRGTVHLSPKTSTSSDETHAALATVDGVNIEENATQTISATMRTDTQLRTGDDPNPWEVAWFLWNYTDDQHFYAVVLKPNGWEISKEDPAYPGAQRFLASGDSPTFPIGSAFDITVTITTAEDAVTMTVSVGGAELATVTDRESPYPSGAVAAYTEDATITVGPVAVESGPVPN</sequence>
<keyword evidence="2" id="KW-1185">Reference proteome</keyword>
<dbReference type="Gene3D" id="2.60.120.560">
    <property type="entry name" value="Exo-inulinase, domain 1"/>
    <property type="match status" value="1"/>
</dbReference>
<dbReference type="AlphaFoldDB" id="J0NI10"/>
<reference evidence="1 2" key="1">
    <citation type="submission" date="2012-05" db="EMBL/GenBank/DDBJ databases">
        <authorList>
            <person name="Harkins D.M."/>
            <person name="Madupu R."/>
            <person name="Durkin A.S."/>
            <person name="Torralba M."/>
            <person name="Methe B."/>
            <person name="Sutton G.G."/>
            <person name="Nelson K.E."/>
        </authorList>
    </citation>
    <scope>NUCLEOTIDE SEQUENCE [LARGE SCALE GENOMIC DNA]</scope>
    <source>
        <strain evidence="1 2">F0489</strain>
    </source>
</reference>
<proteinExistence type="predicted"/>
<dbReference type="Proteomes" id="UP000002941">
    <property type="component" value="Unassembled WGS sequence"/>
</dbReference>
<evidence type="ECO:0000313" key="1">
    <source>
        <dbReference type="EMBL" id="EJF44352.1"/>
    </source>
</evidence>
<dbReference type="OrthoDB" id="8434516at2"/>
<evidence type="ECO:0000313" key="2">
    <source>
        <dbReference type="Proteomes" id="UP000002941"/>
    </source>
</evidence>
<protein>
    <submittedName>
        <fullName evidence="1">Uncharacterized protein</fullName>
    </submittedName>
</protein>
<dbReference type="PATRIC" id="fig|1125718.3.peg.1479"/>
<gene>
    <name evidence="1" type="ORF">HMPREF1318_0303</name>
</gene>
<dbReference type="eggNOG" id="COG2931">
    <property type="taxonomic scope" value="Bacteria"/>
</dbReference>
<accession>J0NI10</accession>
<dbReference type="EMBL" id="AKFT01000113">
    <property type="protein sequence ID" value="EJF44352.1"/>
    <property type="molecule type" value="Genomic_DNA"/>
</dbReference>
<name>J0NI10_9ACTO</name>